<comment type="caution">
    <text evidence="2">The sequence shown here is derived from an EMBL/GenBank/DDBJ whole genome shotgun (WGS) entry which is preliminary data.</text>
</comment>
<feature type="transmembrane region" description="Helical" evidence="1">
    <location>
        <begin position="156"/>
        <end position="179"/>
    </location>
</feature>
<dbReference type="EMBL" id="DVLL01000012">
    <property type="protein sequence ID" value="HIT58643.1"/>
    <property type="molecule type" value="Genomic_DNA"/>
</dbReference>
<evidence type="ECO:0000313" key="3">
    <source>
        <dbReference type="Proteomes" id="UP000824136"/>
    </source>
</evidence>
<evidence type="ECO:0000313" key="2">
    <source>
        <dbReference type="EMBL" id="HIT58643.1"/>
    </source>
</evidence>
<accession>A0A9D1KL81</accession>
<keyword evidence="1" id="KW-0812">Transmembrane</keyword>
<dbReference type="Pfam" id="PF12822">
    <property type="entry name" value="ECF_trnsprt"/>
    <property type="match status" value="1"/>
</dbReference>
<keyword evidence="1" id="KW-1133">Transmembrane helix</keyword>
<dbReference type="InterPro" id="IPR024529">
    <property type="entry name" value="ECF_trnsprt_substrate-spec"/>
</dbReference>
<protein>
    <submittedName>
        <fullName evidence="2">ECF transporter S component</fullName>
    </submittedName>
</protein>
<dbReference type="GO" id="GO:0022857">
    <property type="term" value="F:transmembrane transporter activity"/>
    <property type="evidence" value="ECO:0007669"/>
    <property type="project" value="InterPro"/>
</dbReference>
<feature type="transmembrane region" description="Helical" evidence="1">
    <location>
        <begin position="40"/>
        <end position="59"/>
    </location>
</feature>
<organism evidence="2 3">
    <name type="scientific">Candidatus Faeciplasma pullistercoris</name>
    <dbReference type="NCBI Taxonomy" id="2840800"/>
    <lineage>
        <taxon>Bacteria</taxon>
        <taxon>Bacillati</taxon>
        <taxon>Bacillota</taxon>
        <taxon>Clostridia</taxon>
        <taxon>Eubacteriales</taxon>
        <taxon>Oscillospiraceae</taxon>
        <taxon>Oscillospiraceae incertae sedis</taxon>
        <taxon>Candidatus Faeciplasma</taxon>
    </lineage>
</organism>
<gene>
    <name evidence="2" type="ORF">IAC39_02865</name>
</gene>
<proteinExistence type="predicted"/>
<evidence type="ECO:0000256" key="1">
    <source>
        <dbReference type="SAM" id="Phobius"/>
    </source>
</evidence>
<dbReference type="Proteomes" id="UP000824136">
    <property type="component" value="Unassembled WGS sequence"/>
</dbReference>
<name>A0A9D1KL81_9FIRM</name>
<reference evidence="2" key="2">
    <citation type="journal article" date="2021" name="PeerJ">
        <title>Extensive microbial diversity within the chicken gut microbiome revealed by metagenomics and culture.</title>
        <authorList>
            <person name="Gilroy R."/>
            <person name="Ravi A."/>
            <person name="Getino M."/>
            <person name="Pursley I."/>
            <person name="Horton D.L."/>
            <person name="Alikhan N.F."/>
            <person name="Baker D."/>
            <person name="Gharbi K."/>
            <person name="Hall N."/>
            <person name="Watson M."/>
            <person name="Adriaenssens E.M."/>
            <person name="Foster-Nyarko E."/>
            <person name="Jarju S."/>
            <person name="Secka A."/>
            <person name="Antonio M."/>
            <person name="Oren A."/>
            <person name="Chaudhuri R.R."/>
            <person name="La Ragione R."/>
            <person name="Hildebrand F."/>
            <person name="Pallen M.J."/>
        </authorList>
    </citation>
    <scope>NUCLEOTIDE SEQUENCE</scope>
    <source>
        <strain evidence="2">CHK33-4379</strain>
    </source>
</reference>
<feature type="transmembrane region" description="Helical" evidence="1">
    <location>
        <begin position="66"/>
        <end position="84"/>
    </location>
</feature>
<dbReference type="Gene3D" id="1.10.1760.20">
    <property type="match status" value="1"/>
</dbReference>
<sequence length="201" mass="21638">MATQYQKSRMQLNILVGAALFTAIVVVLQFLGFFLRFTTFSISLVLMPIVVGAALYGVFTGAWLGLVFGVVVLLTGDAALFLGIDAIGTIVTVLAKGVLAGLCAGAVYKLFEHKNKYAAVLLSSIVCPVVNSGVFILGCRLFFFDAIQDMAGDVPAWRYIILVMVGVNFLIELGINLVLNPVIVRLVDLGKSYRSDLKIRG</sequence>
<keyword evidence="1" id="KW-0472">Membrane</keyword>
<feature type="transmembrane region" description="Helical" evidence="1">
    <location>
        <begin position="12"/>
        <end position="34"/>
    </location>
</feature>
<feature type="transmembrane region" description="Helical" evidence="1">
    <location>
        <begin position="118"/>
        <end position="144"/>
    </location>
</feature>
<feature type="transmembrane region" description="Helical" evidence="1">
    <location>
        <begin position="90"/>
        <end position="111"/>
    </location>
</feature>
<reference evidence="2" key="1">
    <citation type="submission" date="2020-10" db="EMBL/GenBank/DDBJ databases">
        <authorList>
            <person name="Gilroy R."/>
        </authorList>
    </citation>
    <scope>NUCLEOTIDE SEQUENCE</scope>
    <source>
        <strain evidence="2">CHK33-4379</strain>
    </source>
</reference>
<dbReference type="AlphaFoldDB" id="A0A9D1KL81"/>